<protein>
    <submittedName>
        <fullName evidence="3">Uncharacterized protein LOC34624296</fullName>
    </submittedName>
</protein>
<evidence type="ECO:0000313" key="2">
    <source>
        <dbReference type="Proteomes" id="UP000515125"/>
    </source>
</evidence>
<evidence type="ECO:0000313" key="3">
    <source>
        <dbReference type="RefSeq" id="XP_022592035.2"/>
    </source>
</evidence>
<reference evidence="3" key="1">
    <citation type="submission" date="2025-08" db="UniProtKB">
        <authorList>
            <consortium name="RefSeq"/>
        </authorList>
    </citation>
    <scope>IDENTIFICATION</scope>
</reference>
<feature type="signal peptide" evidence="1">
    <location>
        <begin position="1"/>
        <end position="31"/>
    </location>
</feature>
<organism evidence="2 3">
    <name type="scientific">Cyclospora cayetanensis</name>
    <dbReference type="NCBI Taxonomy" id="88456"/>
    <lineage>
        <taxon>Eukaryota</taxon>
        <taxon>Sar</taxon>
        <taxon>Alveolata</taxon>
        <taxon>Apicomplexa</taxon>
        <taxon>Conoidasida</taxon>
        <taxon>Coccidia</taxon>
        <taxon>Eucoccidiorida</taxon>
        <taxon>Eimeriorina</taxon>
        <taxon>Eimeriidae</taxon>
        <taxon>Cyclospora</taxon>
    </lineage>
</organism>
<dbReference type="AlphaFoldDB" id="A0A6P5WFZ4"/>
<gene>
    <name evidence="3" type="primary">LOC34624296</name>
</gene>
<dbReference type="GeneID" id="34624296"/>
<name>A0A6P5WFZ4_9EIME</name>
<keyword evidence="2" id="KW-1185">Reference proteome</keyword>
<proteinExistence type="predicted"/>
<feature type="chain" id="PRO_5028184607" evidence="1">
    <location>
        <begin position="32"/>
        <end position="404"/>
    </location>
</feature>
<sequence length="404" mass="43160">MRPLPASDHSGGPLAMLGFALFAAVPTGAFSSPMYLSPESQPSAPEVTLPAAPSPASALLQKSVQDSIFDIENTHPNMRPCYLSTPGGLCGETPDDLLHPDGLFCPEDYPRCALKFGVPVRYECSKQSMDDDKTAFGGGKCNCKFYGNNCPVNSTCLDSVQGPYCECDDGYVKSSAGECKADPTYSAVAAAETAVAFEDLPHSLKPCILHGLNESCGWALLADDVQRNVYCSSDLCCVPSDADGRVCSDNCSGISNAYSFGACTCSDKQGSCPSNMKCVDSPKGSYCKCIEGTYSLEKKACVVVVLPDTAAPSNSAQPVCGPQDCRPGFCSERNGKILCDCVEVHQRNTTTTSTTCGYLVWHLPPLAKGIKRKSTGRARARWCTQRTAVLRCRSYARRRQPETA</sequence>
<evidence type="ECO:0000256" key="1">
    <source>
        <dbReference type="SAM" id="SignalP"/>
    </source>
</evidence>
<accession>A0A6P5WFZ4</accession>
<dbReference type="Proteomes" id="UP000515125">
    <property type="component" value="Unplaced"/>
</dbReference>
<dbReference type="RefSeq" id="XP_022592035.2">
    <property type="nucleotide sequence ID" value="XM_022737383.2"/>
</dbReference>
<keyword evidence="1" id="KW-0732">Signal</keyword>